<dbReference type="EC" id="6.3.4.19" evidence="6"/>
<evidence type="ECO:0000256" key="4">
    <source>
        <dbReference type="ARBA" id="ARBA00022840"/>
    </source>
</evidence>
<feature type="domain" description="tRNA(Ile)-lysidine/2-thiocytidine synthase N-terminal" evidence="7">
    <location>
        <begin position="18"/>
        <end position="191"/>
    </location>
</feature>
<dbReference type="PANTHER" id="PTHR43033:SF1">
    <property type="entry name" value="TRNA(ILE)-LYSIDINE SYNTHASE-RELATED"/>
    <property type="match status" value="1"/>
</dbReference>
<dbReference type="CDD" id="cd01992">
    <property type="entry name" value="TilS_N"/>
    <property type="match status" value="1"/>
</dbReference>
<dbReference type="Pfam" id="PF01171">
    <property type="entry name" value="ATP_bind_3"/>
    <property type="match status" value="1"/>
</dbReference>
<keyword evidence="3 6" id="KW-0547">Nucleotide-binding</keyword>
<accession>A0A9Q9BTF5</accession>
<dbReference type="GeneID" id="75104952"/>
<evidence type="ECO:0000313" key="9">
    <source>
        <dbReference type="Proteomes" id="UP001059349"/>
    </source>
</evidence>
<proteinExistence type="inferred from homology"/>
<keyword evidence="1 6" id="KW-0436">Ligase</keyword>
<dbReference type="GO" id="GO:0005737">
    <property type="term" value="C:cytoplasm"/>
    <property type="evidence" value="ECO:0007669"/>
    <property type="project" value="UniProtKB-SubCell"/>
</dbReference>
<comment type="function">
    <text evidence="6">Ligates lysine onto the cytidine present at position 34 of the AUA codon-specific tRNA(Ile) that contains the anticodon CAU, in an ATP-dependent manner. Cytidine is converted to lysidine, thus changing the amino acid specificity of the tRNA from methionine to isoleucine.</text>
</comment>
<sequence>MEDNNLLNNLLVSLNNKKVLVGVSGGPDSMFLLFLLRNYKNIVVAHVNYNKREDSTNDENIVREFCKKHEIQLEVLSLKNTYIKGNFQEIARNERYEFYKEIYDKYSCEILLLAHHKDDFLETAIMQFESKRYSFHYGIKETNRLLNMNIYRPLIHIYWKDEILELCKQNKINYAVDYTNAMDIYTRNKITNSLKKISLVEKENLYKNYISKNNELSETENIVDKKFNEWKDKNFEVNFLKDEKFYKELIYKLINTNYEKVLLSSKKIENIYQFLISQNRTSKYKLDNQHFLVKRKNLIIFN</sequence>
<evidence type="ECO:0000256" key="2">
    <source>
        <dbReference type="ARBA" id="ARBA00022694"/>
    </source>
</evidence>
<dbReference type="GO" id="GO:0006400">
    <property type="term" value="P:tRNA modification"/>
    <property type="evidence" value="ECO:0007669"/>
    <property type="project" value="UniProtKB-UniRule"/>
</dbReference>
<dbReference type="EMBL" id="CP101127">
    <property type="protein sequence ID" value="UTO26040.1"/>
    <property type="molecule type" value="Genomic_DNA"/>
</dbReference>
<dbReference type="HAMAP" id="MF_01161">
    <property type="entry name" value="tRNA_Ile_lys_synt"/>
    <property type="match status" value="1"/>
</dbReference>
<evidence type="ECO:0000259" key="7">
    <source>
        <dbReference type="Pfam" id="PF01171"/>
    </source>
</evidence>
<dbReference type="Gene3D" id="3.40.50.620">
    <property type="entry name" value="HUPs"/>
    <property type="match status" value="1"/>
</dbReference>
<dbReference type="InterPro" id="IPR012795">
    <property type="entry name" value="tRNA_Ile_lys_synt_N"/>
</dbReference>
<dbReference type="RefSeq" id="WP_254735391.1">
    <property type="nucleotide sequence ID" value="NZ_CP101127.1"/>
</dbReference>
<feature type="binding site" evidence="6">
    <location>
        <begin position="24"/>
        <end position="29"/>
    </location>
    <ligand>
        <name>ATP</name>
        <dbReference type="ChEBI" id="CHEBI:30616"/>
    </ligand>
</feature>
<comment type="catalytic activity">
    <reaction evidence="5 6">
        <text>cytidine(34) in tRNA(Ile2) + L-lysine + ATP = lysidine(34) in tRNA(Ile2) + AMP + diphosphate + H(+)</text>
        <dbReference type="Rhea" id="RHEA:43744"/>
        <dbReference type="Rhea" id="RHEA-COMP:10625"/>
        <dbReference type="Rhea" id="RHEA-COMP:10670"/>
        <dbReference type="ChEBI" id="CHEBI:15378"/>
        <dbReference type="ChEBI" id="CHEBI:30616"/>
        <dbReference type="ChEBI" id="CHEBI:32551"/>
        <dbReference type="ChEBI" id="CHEBI:33019"/>
        <dbReference type="ChEBI" id="CHEBI:82748"/>
        <dbReference type="ChEBI" id="CHEBI:83665"/>
        <dbReference type="ChEBI" id="CHEBI:456215"/>
        <dbReference type="EC" id="6.3.4.19"/>
    </reaction>
</comment>
<dbReference type="AlphaFoldDB" id="A0A9Q9BTF5"/>
<evidence type="ECO:0000313" key="8">
    <source>
        <dbReference type="EMBL" id="UTO26040.1"/>
    </source>
</evidence>
<evidence type="ECO:0000256" key="6">
    <source>
        <dbReference type="HAMAP-Rule" id="MF_01161"/>
    </source>
</evidence>
<dbReference type="InterPro" id="IPR012094">
    <property type="entry name" value="tRNA_Ile_lys_synt"/>
</dbReference>
<name>A0A9Q9BTF5_9BACT</name>
<keyword evidence="4 6" id="KW-0067">ATP-binding</keyword>
<keyword evidence="2 6" id="KW-0819">tRNA processing</keyword>
<dbReference type="PANTHER" id="PTHR43033">
    <property type="entry name" value="TRNA(ILE)-LYSIDINE SYNTHASE-RELATED"/>
    <property type="match status" value="1"/>
</dbReference>
<reference evidence="8" key="1">
    <citation type="submission" date="2022-07" db="EMBL/GenBank/DDBJ databases">
        <title>Complete genome of Mycoplasma hyosynoviae B1.</title>
        <authorList>
            <person name="Spergser J."/>
        </authorList>
    </citation>
    <scope>NUCLEOTIDE SEQUENCE</scope>
    <source>
        <strain evidence="8">B1</strain>
    </source>
</reference>
<comment type="subcellular location">
    <subcellularLocation>
        <location evidence="6">Cytoplasm</location>
    </subcellularLocation>
</comment>
<evidence type="ECO:0000256" key="3">
    <source>
        <dbReference type="ARBA" id="ARBA00022741"/>
    </source>
</evidence>
<gene>
    <name evidence="6 8" type="primary">tilS</name>
    <name evidence="8" type="ORF">NMG93_00525</name>
</gene>
<dbReference type="GO" id="GO:0032267">
    <property type="term" value="F:tRNA(Ile)-lysidine synthase activity"/>
    <property type="evidence" value="ECO:0007669"/>
    <property type="project" value="UniProtKB-EC"/>
</dbReference>
<protein>
    <recommendedName>
        <fullName evidence="6">tRNA(Ile)-lysidine synthase</fullName>
        <ecNumber evidence="6">6.3.4.19</ecNumber>
    </recommendedName>
    <alternativeName>
        <fullName evidence="6">tRNA(Ile)-2-lysyl-cytidine synthase</fullName>
    </alternativeName>
    <alternativeName>
        <fullName evidence="6">tRNA(Ile)-lysidine synthetase</fullName>
    </alternativeName>
</protein>
<comment type="domain">
    <text evidence="6">The N-terminal region contains the highly conserved SGGXDS motif, predicted to be a P-loop motif involved in ATP binding.</text>
</comment>
<evidence type="ECO:0000256" key="1">
    <source>
        <dbReference type="ARBA" id="ARBA00022598"/>
    </source>
</evidence>
<organism evidence="8 9">
    <name type="scientific">Metamycoplasma hyosynoviae</name>
    <dbReference type="NCBI Taxonomy" id="29559"/>
    <lineage>
        <taxon>Bacteria</taxon>
        <taxon>Bacillati</taxon>
        <taxon>Mycoplasmatota</taxon>
        <taxon>Mycoplasmoidales</taxon>
        <taxon>Metamycoplasmataceae</taxon>
        <taxon>Metamycoplasma</taxon>
    </lineage>
</organism>
<keyword evidence="6" id="KW-0963">Cytoplasm</keyword>
<dbReference type="NCBIfam" id="TIGR02432">
    <property type="entry name" value="lysidine_TilS_N"/>
    <property type="match status" value="1"/>
</dbReference>
<dbReference type="GO" id="GO:0005524">
    <property type="term" value="F:ATP binding"/>
    <property type="evidence" value="ECO:0007669"/>
    <property type="project" value="UniProtKB-UniRule"/>
</dbReference>
<evidence type="ECO:0000256" key="5">
    <source>
        <dbReference type="ARBA" id="ARBA00048539"/>
    </source>
</evidence>
<dbReference type="SUPFAM" id="SSF52402">
    <property type="entry name" value="Adenine nucleotide alpha hydrolases-like"/>
    <property type="match status" value="1"/>
</dbReference>
<comment type="similarity">
    <text evidence="6">Belongs to the tRNA(Ile)-lysidine synthase family.</text>
</comment>
<dbReference type="InterPro" id="IPR014729">
    <property type="entry name" value="Rossmann-like_a/b/a_fold"/>
</dbReference>
<dbReference type="InterPro" id="IPR011063">
    <property type="entry name" value="TilS/TtcA_N"/>
</dbReference>
<dbReference type="Proteomes" id="UP001059349">
    <property type="component" value="Chromosome"/>
</dbReference>